<proteinExistence type="inferred from homology"/>
<keyword evidence="2 6" id="KW-0698">rRNA processing</keyword>
<comment type="caution">
    <text evidence="6">Lacks conserved residue(s) required for the propagation of feature annotation.</text>
</comment>
<keyword evidence="5 6" id="KW-0949">S-adenosyl-L-methionine</keyword>
<comment type="similarity">
    <text evidence="6">Belongs to the methyltransferase superfamily. RNA methyltransferase RsmG family.</text>
</comment>
<evidence type="ECO:0000256" key="1">
    <source>
        <dbReference type="ARBA" id="ARBA00022490"/>
    </source>
</evidence>
<comment type="catalytic activity">
    <reaction evidence="6">
        <text>guanosine(527) in 16S rRNA + S-adenosyl-L-methionine = N(7)-methylguanosine(527) in 16S rRNA + S-adenosyl-L-homocysteine</text>
        <dbReference type="Rhea" id="RHEA:42732"/>
        <dbReference type="Rhea" id="RHEA-COMP:10209"/>
        <dbReference type="Rhea" id="RHEA-COMP:10210"/>
        <dbReference type="ChEBI" id="CHEBI:57856"/>
        <dbReference type="ChEBI" id="CHEBI:59789"/>
        <dbReference type="ChEBI" id="CHEBI:74269"/>
        <dbReference type="ChEBI" id="CHEBI:74480"/>
        <dbReference type="EC" id="2.1.1.170"/>
    </reaction>
</comment>
<keyword evidence="8" id="KW-1185">Reference proteome</keyword>
<dbReference type="AlphaFoldDB" id="A0A6M0QTZ8"/>
<protein>
    <recommendedName>
        <fullName evidence="6">Ribosomal RNA small subunit methyltransferase G</fullName>
        <ecNumber evidence="6">2.1.1.170</ecNumber>
    </recommendedName>
    <alternativeName>
        <fullName evidence="6">16S rRNA 7-methylguanosine methyltransferase</fullName>
        <shortName evidence="6">16S rRNA m7G methyltransferase</shortName>
    </alternativeName>
</protein>
<evidence type="ECO:0000256" key="5">
    <source>
        <dbReference type="ARBA" id="ARBA00022691"/>
    </source>
</evidence>
<dbReference type="EC" id="2.1.1.170" evidence="6"/>
<name>A0A6M0QTZ8_9RHOB</name>
<gene>
    <name evidence="6 7" type="primary">rsmG</name>
    <name evidence="7" type="ORF">G4Z14_08325</name>
</gene>
<feature type="binding site" evidence="6">
    <location>
        <position position="144"/>
    </location>
    <ligand>
        <name>S-adenosyl-L-methionine</name>
        <dbReference type="ChEBI" id="CHEBI:59789"/>
    </ligand>
</feature>
<dbReference type="SUPFAM" id="SSF53335">
    <property type="entry name" value="S-adenosyl-L-methionine-dependent methyltransferases"/>
    <property type="match status" value="1"/>
</dbReference>
<comment type="subcellular location">
    <subcellularLocation>
        <location evidence="6">Cytoplasm</location>
    </subcellularLocation>
</comment>
<accession>A0A6M0QTZ8</accession>
<evidence type="ECO:0000256" key="3">
    <source>
        <dbReference type="ARBA" id="ARBA00022603"/>
    </source>
</evidence>
<keyword evidence="1 6" id="KW-0963">Cytoplasm</keyword>
<feature type="binding site" evidence="6">
    <location>
        <position position="76"/>
    </location>
    <ligand>
        <name>S-adenosyl-L-methionine</name>
        <dbReference type="ChEBI" id="CHEBI:59789"/>
    </ligand>
</feature>
<dbReference type="PANTHER" id="PTHR31760">
    <property type="entry name" value="S-ADENOSYL-L-METHIONINE-DEPENDENT METHYLTRANSFERASES SUPERFAMILY PROTEIN"/>
    <property type="match status" value="1"/>
</dbReference>
<dbReference type="RefSeq" id="WP_164624595.1">
    <property type="nucleotide sequence ID" value="NZ_JAAIVJ010000003.1"/>
</dbReference>
<reference evidence="7 8" key="1">
    <citation type="submission" date="2020-02" db="EMBL/GenBank/DDBJ databases">
        <authorList>
            <person name="Chen W.-M."/>
        </authorList>
    </citation>
    <scope>NUCLEOTIDE SEQUENCE [LARGE SCALE GENOMIC DNA]</scope>
    <source>
        <strain evidence="7 8">KMS-5</strain>
    </source>
</reference>
<dbReference type="Proteomes" id="UP000477782">
    <property type="component" value="Unassembled WGS sequence"/>
</dbReference>
<keyword evidence="3 6" id="KW-0489">Methyltransferase</keyword>
<dbReference type="InterPro" id="IPR003682">
    <property type="entry name" value="rRNA_ssu_MeTfrase_G"/>
</dbReference>
<dbReference type="EMBL" id="JAAIVJ010000003">
    <property type="protein sequence ID" value="NEY90304.1"/>
    <property type="molecule type" value="Genomic_DNA"/>
</dbReference>
<dbReference type="Gene3D" id="3.40.50.150">
    <property type="entry name" value="Vaccinia Virus protein VP39"/>
    <property type="match status" value="1"/>
</dbReference>
<organism evidence="7 8">
    <name type="scientific">Tabrizicola oligotrophica</name>
    <dbReference type="NCBI Taxonomy" id="2710650"/>
    <lineage>
        <taxon>Bacteria</taxon>
        <taxon>Pseudomonadati</taxon>
        <taxon>Pseudomonadota</taxon>
        <taxon>Alphaproteobacteria</taxon>
        <taxon>Rhodobacterales</taxon>
        <taxon>Paracoccaceae</taxon>
        <taxon>Tabrizicola</taxon>
    </lineage>
</organism>
<dbReference type="GO" id="GO:0005829">
    <property type="term" value="C:cytosol"/>
    <property type="evidence" value="ECO:0007669"/>
    <property type="project" value="TreeGrafter"/>
</dbReference>
<comment type="function">
    <text evidence="6">Specifically methylates the N7 position of guanine in position 527 of 16S rRNA.</text>
</comment>
<evidence type="ECO:0000256" key="4">
    <source>
        <dbReference type="ARBA" id="ARBA00022679"/>
    </source>
</evidence>
<dbReference type="HAMAP" id="MF_00074">
    <property type="entry name" value="16SrRNA_methyltr_G"/>
    <property type="match status" value="1"/>
</dbReference>
<evidence type="ECO:0000313" key="7">
    <source>
        <dbReference type="EMBL" id="NEY90304.1"/>
    </source>
</evidence>
<dbReference type="PANTHER" id="PTHR31760:SF0">
    <property type="entry name" value="S-ADENOSYL-L-METHIONINE-DEPENDENT METHYLTRANSFERASES SUPERFAMILY PROTEIN"/>
    <property type="match status" value="1"/>
</dbReference>
<feature type="binding site" evidence="6">
    <location>
        <position position="81"/>
    </location>
    <ligand>
        <name>S-adenosyl-L-methionine</name>
        <dbReference type="ChEBI" id="CHEBI:59789"/>
    </ligand>
</feature>
<sequence>MTREERLGRALGSDLVVSSRLVRRLELLVDLVQKWNPTINVVGRSTTDQIWERHILDSVQLFSCAAASQSLWLDIGSGGGFPGLVIAILADEFLPDLKVALVESDKRKAVFLSEAARQIGIVVAVHACRTETLAPQAADVVSARALAALDDLCGYALRHLKASGICAFLKGSGAEVEIEAARKAWHFEVDRVSSITDSKASVLFLRDLRRG</sequence>
<evidence type="ECO:0000256" key="2">
    <source>
        <dbReference type="ARBA" id="ARBA00022552"/>
    </source>
</evidence>
<dbReference type="GO" id="GO:0070043">
    <property type="term" value="F:rRNA (guanine-N7-)-methyltransferase activity"/>
    <property type="evidence" value="ECO:0007669"/>
    <property type="project" value="UniProtKB-UniRule"/>
</dbReference>
<dbReference type="NCBIfam" id="TIGR00138">
    <property type="entry name" value="rsmG_gidB"/>
    <property type="match status" value="1"/>
</dbReference>
<dbReference type="InterPro" id="IPR029063">
    <property type="entry name" value="SAM-dependent_MTases_sf"/>
</dbReference>
<evidence type="ECO:0000256" key="6">
    <source>
        <dbReference type="HAMAP-Rule" id="MF_00074"/>
    </source>
</evidence>
<dbReference type="Pfam" id="PF02527">
    <property type="entry name" value="GidB"/>
    <property type="match status" value="1"/>
</dbReference>
<keyword evidence="4 6" id="KW-0808">Transferase</keyword>
<dbReference type="PIRSF" id="PIRSF003078">
    <property type="entry name" value="GidB"/>
    <property type="match status" value="1"/>
</dbReference>
<comment type="caution">
    <text evidence="7">The sequence shown here is derived from an EMBL/GenBank/DDBJ whole genome shotgun (WGS) entry which is preliminary data.</text>
</comment>
<evidence type="ECO:0000313" key="8">
    <source>
        <dbReference type="Proteomes" id="UP000477782"/>
    </source>
</evidence>